<feature type="domain" description="HTH tetR-type" evidence="5">
    <location>
        <begin position="260"/>
        <end position="320"/>
    </location>
</feature>
<dbReference type="InterPro" id="IPR050109">
    <property type="entry name" value="HTH-type_TetR-like_transc_reg"/>
</dbReference>
<dbReference type="InterPro" id="IPR009057">
    <property type="entry name" value="Homeodomain-like_sf"/>
</dbReference>
<evidence type="ECO:0000256" key="3">
    <source>
        <dbReference type="ARBA" id="ARBA00023163"/>
    </source>
</evidence>
<proteinExistence type="predicted"/>
<evidence type="ECO:0000256" key="1">
    <source>
        <dbReference type="ARBA" id="ARBA00023015"/>
    </source>
</evidence>
<evidence type="ECO:0000313" key="7">
    <source>
        <dbReference type="Proteomes" id="UP000243799"/>
    </source>
</evidence>
<dbReference type="PROSITE" id="PS01081">
    <property type="entry name" value="HTH_TETR_1"/>
    <property type="match status" value="1"/>
</dbReference>
<gene>
    <name evidence="6" type="ORF">SAMN05216266_102241</name>
</gene>
<dbReference type="InterPro" id="IPR023772">
    <property type="entry name" value="DNA-bd_HTH_TetR-type_CS"/>
</dbReference>
<protein>
    <submittedName>
        <fullName evidence="6">Transcriptional regulator, TetR family</fullName>
    </submittedName>
</protein>
<dbReference type="Gene3D" id="1.10.357.10">
    <property type="entry name" value="Tetracycline Repressor, domain 2"/>
    <property type="match status" value="2"/>
</dbReference>
<sequence length="444" mass="48479">MLILTNIIHLRQTLSMGWDLLHTRGYLTGNAALAIPTKAATVFSPMEPTATRTRRPRDRKSQLAAVAAQLFRARGYHGVGINDIAAEAGITGPALYRHFADKQAILAHVLLAGIEEMELATEQTLAGPGQPSADQVEALLAELARKSVERREAAALWRWEGRHLAQEDQREIRHRSAAMLRSWSHALRQIRPELGEDDAELLCWAGMSVFGSVSVHHTSIAKKRFCELLVQLAQRVLHVRLPEQDADHSPVPPALGLGTASRREQVLSAATDLFHQRGFHAVSMEDIGAAAGIAGPSVYRHFPSKASLVTAIGKRAAERLALGAEYALRTSAPADEREALRRLAESYVRTLTGSAELAVSFAGGPLGVTDERDRAELIRIQRDYVAQWLHLLAVVRPELGPREVKITVHAALTVANDLARTRRTSGRPHLAAELTAMMSAVLGL</sequence>
<dbReference type="EMBL" id="FOKG01000002">
    <property type="protein sequence ID" value="SFA92637.1"/>
    <property type="molecule type" value="Genomic_DNA"/>
</dbReference>
<dbReference type="Pfam" id="PF00440">
    <property type="entry name" value="TetR_N"/>
    <property type="match status" value="2"/>
</dbReference>
<dbReference type="Gene3D" id="1.10.10.60">
    <property type="entry name" value="Homeodomain-like"/>
    <property type="match status" value="2"/>
</dbReference>
<evidence type="ECO:0000256" key="2">
    <source>
        <dbReference type="ARBA" id="ARBA00023125"/>
    </source>
</evidence>
<name>A0A1I0WW42_9PSEU</name>
<dbReference type="SUPFAM" id="SSF46689">
    <property type="entry name" value="Homeodomain-like"/>
    <property type="match status" value="2"/>
</dbReference>
<keyword evidence="1" id="KW-0805">Transcription regulation</keyword>
<feature type="domain" description="HTH tetR-type" evidence="5">
    <location>
        <begin position="57"/>
        <end position="117"/>
    </location>
</feature>
<dbReference type="GO" id="GO:0045892">
    <property type="term" value="P:negative regulation of DNA-templated transcription"/>
    <property type="evidence" value="ECO:0007669"/>
    <property type="project" value="UniProtKB-ARBA"/>
</dbReference>
<evidence type="ECO:0000313" key="6">
    <source>
        <dbReference type="EMBL" id="SFA92637.1"/>
    </source>
</evidence>
<evidence type="ECO:0000256" key="4">
    <source>
        <dbReference type="PROSITE-ProRule" id="PRU00335"/>
    </source>
</evidence>
<dbReference type="PANTHER" id="PTHR30055:SF234">
    <property type="entry name" value="HTH-TYPE TRANSCRIPTIONAL REGULATOR BETI"/>
    <property type="match status" value="1"/>
</dbReference>
<dbReference type="InterPro" id="IPR001647">
    <property type="entry name" value="HTH_TetR"/>
</dbReference>
<keyword evidence="3" id="KW-0804">Transcription</keyword>
<keyword evidence="7" id="KW-1185">Reference proteome</keyword>
<dbReference type="PANTHER" id="PTHR30055">
    <property type="entry name" value="HTH-TYPE TRANSCRIPTIONAL REGULATOR RUTR"/>
    <property type="match status" value="1"/>
</dbReference>
<feature type="DNA-binding region" description="H-T-H motif" evidence="4">
    <location>
        <begin position="80"/>
        <end position="99"/>
    </location>
</feature>
<dbReference type="GO" id="GO:0000976">
    <property type="term" value="F:transcription cis-regulatory region binding"/>
    <property type="evidence" value="ECO:0007669"/>
    <property type="project" value="TreeGrafter"/>
</dbReference>
<dbReference type="PRINTS" id="PR00455">
    <property type="entry name" value="HTHTETR"/>
</dbReference>
<reference evidence="7" key="1">
    <citation type="submission" date="2016-10" db="EMBL/GenBank/DDBJ databases">
        <authorList>
            <person name="Varghese N."/>
            <person name="Submissions S."/>
        </authorList>
    </citation>
    <scope>NUCLEOTIDE SEQUENCE [LARGE SCALE GENOMIC DNA]</scope>
    <source>
        <strain evidence="7">CGMCC 4.3568</strain>
    </source>
</reference>
<dbReference type="Proteomes" id="UP000243799">
    <property type="component" value="Unassembled WGS sequence"/>
</dbReference>
<accession>A0A1I0WW42</accession>
<dbReference type="AlphaFoldDB" id="A0A1I0WW42"/>
<evidence type="ECO:0000259" key="5">
    <source>
        <dbReference type="PROSITE" id="PS50977"/>
    </source>
</evidence>
<feature type="DNA-binding region" description="H-T-H motif" evidence="4">
    <location>
        <begin position="283"/>
        <end position="302"/>
    </location>
</feature>
<dbReference type="FunFam" id="1.10.10.60:FF:000141">
    <property type="entry name" value="TetR family transcriptional regulator"/>
    <property type="match status" value="1"/>
</dbReference>
<dbReference type="PROSITE" id="PS50977">
    <property type="entry name" value="HTH_TETR_2"/>
    <property type="match status" value="2"/>
</dbReference>
<dbReference type="STRING" id="490629.SAMN05216266_102241"/>
<dbReference type="GO" id="GO:0003700">
    <property type="term" value="F:DNA-binding transcription factor activity"/>
    <property type="evidence" value="ECO:0007669"/>
    <property type="project" value="TreeGrafter"/>
</dbReference>
<organism evidence="6 7">
    <name type="scientific">Amycolatopsis marina</name>
    <dbReference type="NCBI Taxonomy" id="490629"/>
    <lineage>
        <taxon>Bacteria</taxon>
        <taxon>Bacillati</taxon>
        <taxon>Actinomycetota</taxon>
        <taxon>Actinomycetes</taxon>
        <taxon>Pseudonocardiales</taxon>
        <taxon>Pseudonocardiaceae</taxon>
        <taxon>Amycolatopsis</taxon>
    </lineage>
</organism>
<keyword evidence="2 4" id="KW-0238">DNA-binding</keyword>